<dbReference type="InterPro" id="IPR009061">
    <property type="entry name" value="DNA-bd_dom_put_sf"/>
</dbReference>
<evidence type="ECO:0008006" key="5">
    <source>
        <dbReference type="Google" id="ProtNLM"/>
    </source>
</evidence>
<dbReference type="EMBL" id="BLKS01000001">
    <property type="protein sequence ID" value="GFG53479.1"/>
    <property type="molecule type" value="Genomic_DNA"/>
</dbReference>
<protein>
    <recommendedName>
        <fullName evidence="5">Helix-turn-helix domain-containing protein</fullName>
    </recommendedName>
</protein>
<dbReference type="Proteomes" id="UP000465302">
    <property type="component" value="Unassembled WGS sequence"/>
</dbReference>
<organism evidence="2 3">
    <name type="scientific">Mycolicibacterium agri</name>
    <name type="common">Mycobacterium agri</name>
    <dbReference type="NCBI Taxonomy" id="36811"/>
    <lineage>
        <taxon>Bacteria</taxon>
        <taxon>Bacillati</taxon>
        <taxon>Actinomycetota</taxon>
        <taxon>Actinomycetes</taxon>
        <taxon>Mycobacteriales</taxon>
        <taxon>Mycobacteriaceae</taxon>
        <taxon>Mycolicibacterium</taxon>
    </lineage>
</organism>
<evidence type="ECO:0000313" key="3">
    <source>
        <dbReference type="Proteomes" id="UP000220914"/>
    </source>
</evidence>
<reference evidence="2 3" key="1">
    <citation type="submission" date="2017-10" db="EMBL/GenBank/DDBJ databases">
        <title>The new phylogeny of genus Mycobacterium.</title>
        <authorList>
            <person name="Tortoli E."/>
            <person name="Trovato A."/>
            <person name="Cirillo D.M."/>
        </authorList>
    </citation>
    <scope>NUCLEOTIDE SEQUENCE [LARGE SCALE GENOMIC DNA]</scope>
    <source>
        <strain evidence="2 3">CCUG37673</strain>
    </source>
</reference>
<dbReference type="Proteomes" id="UP000220914">
    <property type="component" value="Unassembled WGS sequence"/>
</dbReference>
<evidence type="ECO:0000313" key="2">
    <source>
        <dbReference type="EMBL" id="PEG35349.1"/>
    </source>
</evidence>
<gene>
    <name evidence="2" type="ORF">CQY20_22000</name>
    <name evidence="1" type="ORF">MAGR_49200</name>
</gene>
<keyword evidence="3" id="KW-1185">Reference proteome</keyword>
<dbReference type="SUPFAM" id="SSF46955">
    <property type="entry name" value="Putative DNA-binding domain"/>
    <property type="match status" value="1"/>
</dbReference>
<dbReference type="OrthoDB" id="10010797at2"/>
<proteinExistence type="predicted"/>
<dbReference type="EMBL" id="PDCP01000046">
    <property type="protein sequence ID" value="PEG35349.1"/>
    <property type="molecule type" value="Genomic_DNA"/>
</dbReference>
<evidence type="ECO:0000313" key="1">
    <source>
        <dbReference type="EMBL" id="GFG53479.1"/>
    </source>
</evidence>
<comment type="caution">
    <text evidence="2">The sequence shown here is derived from an EMBL/GenBank/DDBJ whole genome shotgun (WGS) entry which is preliminary data.</text>
</comment>
<evidence type="ECO:0000313" key="4">
    <source>
        <dbReference type="Proteomes" id="UP000465302"/>
    </source>
</evidence>
<reference evidence="1" key="3">
    <citation type="submission" date="2020-02" db="EMBL/GenBank/DDBJ databases">
        <authorList>
            <person name="Matsumoto Y."/>
            <person name="Motooka D."/>
            <person name="Nakamura S."/>
        </authorList>
    </citation>
    <scope>NUCLEOTIDE SEQUENCE</scope>
    <source>
        <strain evidence="1">JCM 6377</strain>
    </source>
</reference>
<dbReference type="AlphaFoldDB" id="A0A2A7MUX2"/>
<dbReference type="RefSeq" id="WP_097942206.1">
    <property type="nucleotide sequence ID" value="NZ_BLKS01000001.1"/>
</dbReference>
<sequence length="150" mass="15961">MAPPQDSEQYTARHLAQMLGLGTTTITNWTKRHQAPLAFRKSGGRILIRWGDLITFLDAHPGLPAVARARDHIRNAGLTEEAVQPSKPQNLAAVARAAHAAARSASQAALTAARKEKDSAAKHLQIVEDLVAAMTSLDRALTTALGGTAE</sequence>
<reference evidence="1 4" key="2">
    <citation type="journal article" date="2019" name="Emerg. Microbes Infect.">
        <title>Comprehensive subspecies identification of 175 nontuberculous mycobacteria species based on 7547 genomic profiles.</title>
        <authorList>
            <person name="Matsumoto Y."/>
            <person name="Kinjo T."/>
            <person name="Motooka D."/>
            <person name="Nabeya D."/>
            <person name="Jung N."/>
            <person name="Uechi K."/>
            <person name="Horii T."/>
            <person name="Iida T."/>
            <person name="Fujita J."/>
            <person name="Nakamura S."/>
        </authorList>
    </citation>
    <scope>NUCLEOTIDE SEQUENCE [LARGE SCALE GENOMIC DNA]</scope>
    <source>
        <strain evidence="1 4">JCM 6377</strain>
    </source>
</reference>
<accession>A0A2A7MUX2</accession>
<name>A0A2A7MUX2_MYCAG</name>